<dbReference type="HOGENOM" id="CLU_1640558_0_0_11"/>
<keyword evidence="3" id="KW-1185">Reference proteome</keyword>
<gene>
    <name evidence="2" type="ORF">BF93_05055</name>
</gene>
<dbReference type="RefSeq" id="WP_038373794.1">
    <property type="nucleotide sequence ID" value="NZ_KK070001.1"/>
</dbReference>
<dbReference type="Proteomes" id="UP000023067">
    <property type="component" value="Unassembled WGS sequence"/>
</dbReference>
<name>Z9JQB4_9MICO</name>
<organism evidence="2 3">
    <name type="scientific">Brachybacterium phenoliresistens</name>
    <dbReference type="NCBI Taxonomy" id="396014"/>
    <lineage>
        <taxon>Bacteria</taxon>
        <taxon>Bacillati</taxon>
        <taxon>Actinomycetota</taxon>
        <taxon>Actinomycetes</taxon>
        <taxon>Micrococcales</taxon>
        <taxon>Dermabacteraceae</taxon>
        <taxon>Brachybacterium</taxon>
    </lineage>
</organism>
<dbReference type="OrthoDB" id="4793996at2"/>
<dbReference type="AlphaFoldDB" id="Z9JQB4"/>
<evidence type="ECO:0000313" key="3">
    <source>
        <dbReference type="Proteomes" id="UP000023067"/>
    </source>
</evidence>
<accession>Z9JQB4</accession>
<comment type="caution">
    <text evidence="2">The sequence shown here is derived from an EMBL/GenBank/DDBJ whole genome shotgun (WGS) entry which is preliminary data.</text>
</comment>
<feature type="region of interest" description="Disordered" evidence="1">
    <location>
        <begin position="93"/>
        <end position="124"/>
    </location>
</feature>
<feature type="region of interest" description="Disordered" evidence="1">
    <location>
        <begin position="49"/>
        <end position="69"/>
    </location>
</feature>
<evidence type="ECO:0000256" key="1">
    <source>
        <dbReference type="SAM" id="MobiDB-lite"/>
    </source>
</evidence>
<evidence type="ECO:0000313" key="2">
    <source>
        <dbReference type="EMBL" id="EWS80218.1"/>
    </source>
</evidence>
<feature type="compositionally biased region" description="Low complexity" evidence="1">
    <location>
        <begin position="99"/>
        <end position="110"/>
    </location>
</feature>
<reference evidence="2 3" key="1">
    <citation type="submission" date="2014-02" db="EMBL/GenBank/DDBJ databases">
        <title>Genome sequence of Brachybacterium phenoliresistens strain W13A50.</title>
        <authorList>
            <person name="Wang X."/>
        </authorList>
    </citation>
    <scope>NUCLEOTIDE SEQUENCE [LARGE SCALE GENOMIC DNA]</scope>
    <source>
        <strain evidence="2 3">W13A50</strain>
    </source>
</reference>
<protein>
    <submittedName>
        <fullName evidence="2">Uncharacterized protein</fullName>
    </submittedName>
</protein>
<sequence length="161" mass="17234">MRELDRRLRREGADVLSLRLDDPSDEELDAWDIDALPTWIRFEPVVDEGDLEDGSVPADADAAEEDGTGAAPRAVLGAVAAVRLVPAAADVPVAPPAEAPAARTAAQTAASGDRELRLQEQSAGGDELYRAGDAVLRRFREVRRLRGAAPKHEVAGTLYDQ</sequence>
<dbReference type="PATRIC" id="fig|396014.3.peg.3041"/>
<dbReference type="EMBL" id="JDYK01000018">
    <property type="protein sequence ID" value="EWS80218.1"/>
    <property type="molecule type" value="Genomic_DNA"/>
</dbReference>
<proteinExistence type="predicted"/>